<dbReference type="Pfam" id="PF18052">
    <property type="entry name" value="Rx_N"/>
    <property type="match status" value="1"/>
</dbReference>
<dbReference type="InterPro" id="IPR042197">
    <property type="entry name" value="Apaf_helical"/>
</dbReference>
<evidence type="ECO:0000256" key="6">
    <source>
        <dbReference type="ARBA" id="ARBA00022840"/>
    </source>
</evidence>
<evidence type="ECO:0000259" key="9">
    <source>
        <dbReference type="Pfam" id="PF23559"/>
    </source>
</evidence>
<dbReference type="InterPro" id="IPR058922">
    <property type="entry name" value="WHD_DRP"/>
</dbReference>
<dbReference type="SUPFAM" id="SSF52058">
    <property type="entry name" value="L domain-like"/>
    <property type="match status" value="1"/>
</dbReference>
<evidence type="ECO:0000256" key="5">
    <source>
        <dbReference type="ARBA" id="ARBA00022821"/>
    </source>
</evidence>
<dbReference type="PRINTS" id="PR00364">
    <property type="entry name" value="DISEASERSIST"/>
</dbReference>
<dbReference type="EMBL" id="WHWC01000005">
    <property type="protein sequence ID" value="KAG8382075.1"/>
    <property type="molecule type" value="Genomic_DNA"/>
</dbReference>
<dbReference type="GO" id="GO:0043531">
    <property type="term" value="F:ADP binding"/>
    <property type="evidence" value="ECO:0007669"/>
    <property type="project" value="InterPro"/>
</dbReference>
<dbReference type="SUPFAM" id="SSF52047">
    <property type="entry name" value="RNI-like"/>
    <property type="match status" value="1"/>
</dbReference>
<dbReference type="Pfam" id="PF00931">
    <property type="entry name" value="NB-ARC"/>
    <property type="match status" value="1"/>
</dbReference>
<feature type="domain" description="NB-ARC" evidence="7">
    <location>
        <begin position="162"/>
        <end position="338"/>
    </location>
</feature>
<reference evidence="11" key="1">
    <citation type="submission" date="2019-10" db="EMBL/GenBank/DDBJ databases">
        <authorList>
            <person name="Zhang R."/>
            <person name="Pan Y."/>
            <person name="Wang J."/>
            <person name="Ma R."/>
            <person name="Yu S."/>
        </authorList>
    </citation>
    <scope>NUCLEOTIDE SEQUENCE</scope>
    <source>
        <strain evidence="11">LA-IB0</strain>
        <tissue evidence="11">Leaf</tissue>
    </source>
</reference>
<keyword evidence="5" id="KW-0611">Plant defense</keyword>
<comment type="caution">
    <text evidence="11">The sequence shown here is derived from an EMBL/GenBank/DDBJ whole genome shotgun (WGS) entry which is preliminary data.</text>
</comment>
<evidence type="ECO:0000259" key="8">
    <source>
        <dbReference type="Pfam" id="PF18052"/>
    </source>
</evidence>
<dbReference type="Gene3D" id="3.80.10.10">
    <property type="entry name" value="Ribonuclease Inhibitor"/>
    <property type="match status" value="2"/>
</dbReference>
<evidence type="ECO:0000259" key="10">
    <source>
        <dbReference type="Pfam" id="PF25019"/>
    </source>
</evidence>
<dbReference type="GO" id="GO:0051607">
    <property type="term" value="P:defense response to virus"/>
    <property type="evidence" value="ECO:0007669"/>
    <property type="project" value="UniProtKB-ARBA"/>
</dbReference>
<evidence type="ECO:0000313" key="12">
    <source>
        <dbReference type="Proteomes" id="UP000826271"/>
    </source>
</evidence>
<evidence type="ECO:0000259" key="7">
    <source>
        <dbReference type="Pfam" id="PF00931"/>
    </source>
</evidence>
<evidence type="ECO:0000256" key="1">
    <source>
        <dbReference type="ARBA" id="ARBA00008894"/>
    </source>
</evidence>
<dbReference type="InterPro" id="IPR041118">
    <property type="entry name" value="Rx_N"/>
</dbReference>
<dbReference type="GO" id="GO:0005524">
    <property type="term" value="F:ATP binding"/>
    <property type="evidence" value="ECO:0007669"/>
    <property type="project" value="UniProtKB-KW"/>
</dbReference>
<keyword evidence="12" id="KW-1185">Reference proteome</keyword>
<dbReference type="Gene3D" id="1.20.5.4130">
    <property type="match status" value="1"/>
</dbReference>
<dbReference type="InterPro" id="IPR056789">
    <property type="entry name" value="LRR_R13L1-DRL21"/>
</dbReference>
<dbReference type="AlphaFoldDB" id="A0AAV6XS93"/>
<feature type="domain" description="R13L1/DRL21-like LRR repeat region" evidence="10">
    <location>
        <begin position="649"/>
        <end position="771"/>
    </location>
</feature>
<keyword evidence="2" id="KW-0433">Leucine-rich repeat</keyword>
<evidence type="ECO:0000313" key="11">
    <source>
        <dbReference type="EMBL" id="KAG8382075.1"/>
    </source>
</evidence>
<dbReference type="SUPFAM" id="SSF52540">
    <property type="entry name" value="P-loop containing nucleoside triphosphate hydrolases"/>
    <property type="match status" value="1"/>
</dbReference>
<evidence type="ECO:0000256" key="4">
    <source>
        <dbReference type="ARBA" id="ARBA00022741"/>
    </source>
</evidence>
<protein>
    <recommendedName>
        <fullName evidence="13">Disease resistance protein RGA3</fullName>
    </recommendedName>
</protein>
<dbReference type="InterPro" id="IPR038005">
    <property type="entry name" value="RX-like_CC"/>
</dbReference>
<dbReference type="FunFam" id="1.10.10.10:FF:000322">
    <property type="entry name" value="Probable disease resistance protein At1g63360"/>
    <property type="match status" value="1"/>
</dbReference>
<evidence type="ECO:0000256" key="3">
    <source>
        <dbReference type="ARBA" id="ARBA00022737"/>
    </source>
</evidence>
<dbReference type="PANTHER" id="PTHR36766">
    <property type="entry name" value="PLANT BROAD-SPECTRUM MILDEW RESISTANCE PROTEIN RPW8"/>
    <property type="match status" value="1"/>
</dbReference>
<dbReference type="InterPro" id="IPR036388">
    <property type="entry name" value="WH-like_DNA-bd_sf"/>
</dbReference>
<proteinExistence type="inferred from homology"/>
<dbReference type="Gene3D" id="1.10.10.10">
    <property type="entry name" value="Winged helix-like DNA-binding domain superfamily/Winged helix DNA-binding domain"/>
    <property type="match status" value="1"/>
</dbReference>
<name>A0AAV6XS93_9LAMI</name>
<dbReference type="InterPro" id="IPR002182">
    <property type="entry name" value="NB-ARC"/>
</dbReference>
<dbReference type="InterPro" id="IPR032675">
    <property type="entry name" value="LRR_dom_sf"/>
</dbReference>
<dbReference type="Gene3D" id="1.10.8.430">
    <property type="entry name" value="Helical domain of apoptotic protease-activating factors"/>
    <property type="match status" value="1"/>
</dbReference>
<dbReference type="InterPro" id="IPR027417">
    <property type="entry name" value="P-loop_NTPase"/>
</dbReference>
<dbReference type="Proteomes" id="UP000826271">
    <property type="component" value="Unassembled WGS sequence"/>
</dbReference>
<dbReference type="FunFam" id="3.40.50.300:FF:001091">
    <property type="entry name" value="Probable disease resistance protein At1g61300"/>
    <property type="match status" value="1"/>
</dbReference>
<feature type="domain" description="Disease resistance N-terminal" evidence="8">
    <location>
        <begin position="5"/>
        <end position="91"/>
    </location>
</feature>
<accession>A0AAV6XS93</accession>
<evidence type="ECO:0008006" key="13">
    <source>
        <dbReference type="Google" id="ProtNLM"/>
    </source>
</evidence>
<dbReference type="PANTHER" id="PTHR36766:SF42">
    <property type="entry name" value="NB-ARC DOMAIN DISEASE RESISTANCE PROTEIN"/>
    <property type="match status" value="1"/>
</dbReference>
<organism evidence="11 12">
    <name type="scientific">Buddleja alternifolia</name>
    <dbReference type="NCBI Taxonomy" id="168488"/>
    <lineage>
        <taxon>Eukaryota</taxon>
        <taxon>Viridiplantae</taxon>
        <taxon>Streptophyta</taxon>
        <taxon>Embryophyta</taxon>
        <taxon>Tracheophyta</taxon>
        <taxon>Spermatophyta</taxon>
        <taxon>Magnoliopsida</taxon>
        <taxon>eudicotyledons</taxon>
        <taxon>Gunneridae</taxon>
        <taxon>Pentapetalae</taxon>
        <taxon>asterids</taxon>
        <taxon>lamiids</taxon>
        <taxon>Lamiales</taxon>
        <taxon>Scrophulariaceae</taxon>
        <taxon>Buddlejeae</taxon>
        <taxon>Buddleja</taxon>
    </lineage>
</organism>
<gene>
    <name evidence="11" type="ORF">BUALT_Bualt05G0038800</name>
</gene>
<dbReference type="CDD" id="cd14798">
    <property type="entry name" value="RX-CC_like"/>
    <property type="match status" value="1"/>
</dbReference>
<dbReference type="Gene3D" id="3.40.50.300">
    <property type="entry name" value="P-loop containing nucleotide triphosphate hydrolases"/>
    <property type="match status" value="1"/>
</dbReference>
<feature type="domain" description="Disease resistance protein winged helix" evidence="9">
    <location>
        <begin position="410"/>
        <end position="477"/>
    </location>
</feature>
<dbReference type="Pfam" id="PF23559">
    <property type="entry name" value="WHD_DRP"/>
    <property type="match status" value="1"/>
</dbReference>
<keyword evidence="3" id="KW-0677">Repeat</keyword>
<sequence length="1069" mass="122187">MAEAFLQVLLDKLSSLIQKEIGFFMGGDDEMKTLSEKLTTIQVVLEDAEDKQLESKPIRNWLSKLKDLAYEIEDVLDECATEVSKLEHQNSILNFRILKKLLNRLKIGSRMREVTDKLNALAAERDLFHLHTWDKERQSKAATTRETGSILNEPGLVYGRNEEKEKIVDILVNCVRDSQQLSVLPILGIGGIGKTTLAQLVYNDPRLTEHFEKKLWVCVSDNFDIKTLVEAMIESATKDGSASNLQLKTLDALQHHLWELLNQKKYLLILDDVWNEDQEKWAMLKSVLACGSRGASIVVTTRMKKVADIMGTLTTHQLTELSEEHCWSLFRQRAFGQEVGKHPNLESIGKEIVKKCGGVPLAAKALGGLLRFKREEKAWVYVKESETWNLPQEEARILPVLRQCFAYCAVYPKDHVFEKEELIYCWMAHGYISSNGIMDVEDVGNEIWNELVLRSLFQDVNNRETTFKMHDLVHDLAQSIMENKVPGAEEVESSDHRSALNRNKIRQVNVGDRYVAFPRSFEKEVDISYTLKNFNRLRMLDASWTEMEDLPSEIDKLKHLRYLKLSFCSHLHTLPDTVCRLWHLKILDLSSCDQLVELPKSMRYMKNLRHLLLEGCESLSEMPPKIGELTSLKTLSLFVVGHEIDNQVGELQCLNLGGSLEIRHLERVKNHLDAKKANIGEKWNLRALALSWGDEINASEQRQEMDEKVLEALELHPHLEKLYISGCKGRCFPPWKRIENIIRIHIEDCPNCLRLPPLGDLRHLKFLRLRNLVALEYVMENEVLQVGDQVKAILFPSLVQLELYSLPNLKGLLLKEVGEEVGDIFPQLQKLEIEDCPMLILPALSSLKELTGSCKNLINSLNKYVNLTSLDVKFDDDTRTCIPNETLENLSNLKKLKLSHADEHNLPIEGLQGLKSLKDLRIHNCDTLTCIPDGWLRHLTALEKMAIYACEELVELPEGIKFLHSLKHLQLFVLPKMVSFPKVMQHLPSLQHLELGRLDQLTSVPDWLDNFVSSSEVLDMGLWTRLTSLPTTSIQGMTNLRELTIGPGMDSELRRRCEKGNGEGQAHVL</sequence>
<comment type="similarity">
    <text evidence="1">Belongs to the disease resistance NB-LRR family.</text>
</comment>
<evidence type="ECO:0000256" key="2">
    <source>
        <dbReference type="ARBA" id="ARBA00022614"/>
    </source>
</evidence>
<dbReference type="Pfam" id="PF25019">
    <property type="entry name" value="LRR_R13L1-DRL21"/>
    <property type="match status" value="1"/>
</dbReference>
<keyword evidence="6" id="KW-0067">ATP-binding</keyword>
<keyword evidence="4" id="KW-0547">Nucleotide-binding</keyword>